<dbReference type="GO" id="GO:0000209">
    <property type="term" value="P:protein polyubiquitination"/>
    <property type="evidence" value="ECO:0007669"/>
    <property type="project" value="TreeGrafter"/>
</dbReference>
<feature type="region of interest" description="Disordered" evidence="1">
    <location>
        <begin position="1"/>
        <end position="20"/>
    </location>
</feature>
<proteinExistence type="predicted"/>
<dbReference type="GO" id="GO:0031625">
    <property type="term" value="F:ubiquitin protein ligase binding"/>
    <property type="evidence" value="ECO:0007669"/>
    <property type="project" value="TreeGrafter"/>
</dbReference>
<feature type="region of interest" description="Disordered" evidence="1">
    <location>
        <begin position="380"/>
        <end position="411"/>
    </location>
</feature>
<dbReference type="AlphaFoldDB" id="A0AAE1KWR6"/>
<feature type="compositionally biased region" description="Low complexity" evidence="1">
    <location>
        <begin position="87"/>
        <end position="104"/>
    </location>
</feature>
<dbReference type="PANTHER" id="PTHR13492:SF2">
    <property type="entry name" value="RING FINGER PROTEIN 37"/>
    <property type="match status" value="1"/>
</dbReference>
<dbReference type="Pfam" id="PF04564">
    <property type="entry name" value="U-box"/>
    <property type="match status" value="1"/>
</dbReference>
<dbReference type="InterPro" id="IPR045696">
    <property type="entry name" value="Ubox5_N"/>
</dbReference>
<protein>
    <recommendedName>
        <fullName evidence="2">U-box domain-containing protein</fullName>
    </recommendedName>
</protein>
<dbReference type="Pfam" id="PF19318">
    <property type="entry name" value="DUF5918"/>
    <property type="match status" value="2"/>
</dbReference>
<feature type="region of interest" description="Disordered" evidence="1">
    <location>
        <begin position="85"/>
        <end position="104"/>
    </location>
</feature>
<evidence type="ECO:0000313" key="3">
    <source>
        <dbReference type="EMBL" id="KAK3884680.1"/>
    </source>
</evidence>
<sequence length="633" mass="70304">MNFCNGSLDPRITSSKPSGDNREVQNLISCDALARKRGFMGEYFIRPPVDILIEFSVPIDISHIKLQAQLEHMCSTGFSIFTRPEATSQQQQTPSSQDCALSPTTSSSTYSYTTMPISFSGISVSEDNKFSSNRSDERPSEVMTNLVSPDDIYYCVGKFFTGGKKELLLKNYHYKHWIRTPLPKTDREIQTSVTFSGAMRHSNRQAMRCVKSVIIRILQTSEKGPPVIGSVEVWGQPGVSTDKVARKELLRKWASRGTCQTSVVAIPRIYNSTPEETTTSNTIPDSLDEKDLLDMPEDFIDPLTCEIMTVPLLLPSGHSIDNHTLERYIANEGMWGRPASDPFTGVAFRANRQPVPNVSLKARIDRFLLLNGNHPDLERCGRTVGSATTYSPTNTQKRMREENTQSNDLPSQEHAFKTLRKDNVLAIEGSKQSPKLGCQEHSEEEISLEDEVEAILHGKPKYVPANLNFRNLSESNTVETQNNKGGNVFDNKKHSVVSKASGGRAQSQALKLSSQLAGKSEIGKSTKGGGHGFIRMIGGALSVSEGRAAVVMGVPAHHSNATPRNVICGDYTPKTFHLDNHSSASCTCSERWREVVEKVACRRVEKSLWRQRMMMGMSGMRRKAQTIEKHSLE</sequence>
<organism evidence="3 4">
    <name type="scientific">Petrolisthes cinctipes</name>
    <name type="common">Flat porcelain crab</name>
    <dbReference type="NCBI Taxonomy" id="88211"/>
    <lineage>
        <taxon>Eukaryota</taxon>
        <taxon>Metazoa</taxon>
        <taxon>Ecdysozoa</taxon>
        <taxon>Arthropoda</taxon>
        <taxon>Crustacea</taxon>
        <taxon>Multicrustacea</taxon>
        <taxon>Malacostraca</taxon>
        <taxon>Eumalacostraca</taxon>
        <taxon>Eucarida</taxon>
        <taxon>Decapoda</taxon>
        <taxon>Pleocyemata</taxon>
        <taxon>Anomura</taxon>
        <taxon>Galatheoidea</taxon>
        <taxon>Porcellanidae</taxon>
        <taxon>Petrolisthes</taxon>
    </lineage>
</organism>
<accession>A0AAE1KWR6</accession>
<reference evidence="3" key="1">
    <citation type="submission" date="2023-10" db="EMBL/GenBank/DDBJ databases">
        <title>Genome assemblies of two species of porcelain crab, Petrolisthes cinctipes and Petrolisthes manimaculis (Anomura: Porcellanidae).</title>
        <authorList>
            <person name="Angst P."/>
        </authorList>
    </citation>
    <scope>NUCLEOTIDE SEQUENCE</scope>
    <source>
        <strain evidence="3">PB745_01</strain>
        <tissue evidence="3">Gill</tissue>
    </source>
</reference>
<dbReference type="SUPFAM" id="SSF57850">
    <property type="entry name" value="RING/U-box"/>
    <property type="match status" value="1"/>
</dbReference>
<dbReference type="GO" id="GO:0005634">
    <property type="term" value="C:nucleus"/>
    <property type="evidence" value="ECO:0007669"/>
    <property type="project" value="TreeGrafter"/>
</dbReference>
<gene>
    <name evidence="3" type="ORF">Pcinc_011064</name>
</gene>
<comment type="caution">
    <text evidence="3">The sequence shown here is derived from an EMBL/GenBank/DDBJ whole genome shotgun (WGS) entry which is preliminary data.</text>
</comment>
<dbReference type="CDD" id="cd16660">
    <property type="entry name" value="RING-Ubox_RNF37"/>
    <property type="match status" value="1"/>
</dbReference>
<evidence type="ECO:0000256" key="1">
    <source>
        <dbReference type="SAM" id="MobiDB-lite"/>
    </source>
</evidence>
<name>A0AAE1KWR6_PETCI</name>
<dbReference type="InterPro" id="IPR013083">
    <property type="entry name" value="Znf_RING/FYVE/PHD"/>
</dbReference>
<dbReference type="InterPro" id="IPR039847">
    <property type="entry name" value="Ubox5"/>
</dbReference>
<dbReference type="SMART" id="SM00504">
    <property type="entry name" value="Ubox"/>
    <property type="match status" value="1"/>
</dbReference>
<dbReference type="InterPro" id="IPR039925">
    <property type="entry name" value="RNF37_RING-Ubox"/>
</dbReference>
<dbReference type="PROSITE" id="PS51698">
    <property type="entry name" value="U_BOX"/>
    <property type="match status" value="1"/>
</dbReference>
<evidence type="ECO:0000313" key="4">
    <source>
        <dbReference type="Proteomes" id="UP001286313"/>
    </source>
</evidence>
<feature type="domain" description="U-box" evidence="2">
    <location>
        <begin position="294"/>
        <end position="374"/>
    </location>
</feature>
<evidence type="ECO:0000259" key="2">
    <source>
        <dbReference type="PROSITE" id="PS51698"/>
    </source>
</evidence>
<dbReference type="InterPro" id="IPR003613">
    <property type="entry name" value="Ubox_domain"/>
</dbReference>
<dbReference type="GO" id="GO:0034450">
    <property type="term" value="F:ubiquitin-ubiquitin ligase activity"/>
    <property type="evidence" value="ECO:0007669"/>
    <property type="project" value="TreeGrafter"/>
</dbReference>
<dbReference type="Proteomes" id="UP001286313">
    <property type="component" value="Unassembled WGS sequence"/>
</dbReference>
<dbReference type="PANTHER" id="PTHR13492">
    <property type="entry name" value="RING FINGER PROTEIN 37"/>
    <property type="match status" value="1"/>
</dbReference>
<dbReference type="EMBL" id="JAWQEG010000859">
    <property type="protein sequence ID" value="KAK3884680.1"/>
    <property type="molecule type" value="Genomic_DNA"/>
</dbReference>
<dbReference type="Gene3D" id="3.30.40.10">
    <property type="entry name" value="Zinc/RING finger domain, C3HC4 (zinc finger)"/>
    <property type="match status" value="1"/>
</dbReference>
<feature type="compositionally biased region" description="Polar residues" evidence="1">
    <location>
        <begin position="385"/>
        <end position="396"/>
    </location>
</feature>
<keyword evidence="4" id="KW-1185">Reference proteome</keyword>